<dbReference type="EMBL" id="JAIHOM010000047">
    <property type="protein sequence ID" value="MCW6036808.1"/>
    <property type="molecule type" value="Genomic_DNA"/>
</dbReference>
<dbReference type="RefSeq" id="WP_265264621.1">
    <property type="nucleotide sequence ID" value="NZ_JAIHOM010000047.1"/>
</dbReference>
<reference evidence="1 2" key="1">
    <citation type="submission" date="2021-08" db="EMBL/GenBank/DDBJ databases">
        <title>Draft genome sequence of Spirulina subsalsa with high tolerance to salinity and hype-accumulation of phycocyanin.</title>
        <authorList>
            <person name="Pei H."/>
            <person name="Jiang L."/>
        </authorList>
    </citation>
    <scope>NUCLEOTIDE SEQUENCE [LARGE SCALE GENOMIC DNA]</scope>
    <source>
        <strain evidence="1 2">FACHB-351</strain>
    </source>
</reference>
<evidence type="ECO:0000313" key="2">
    <source>
        <dbReference type="Proteomes" id="UP001526426"/>
    </source>
</evidence>
<proteinExistence type="predicted"/>
<dbReference type="Proteomes" id="UP001526426">
    <property type="component" value="Unassembled WGS sequence"/>
</dbReference>
<sequence length="108" mass="12861">MTDLKSLTDDDLHEMITEARAEQRRRKEEKKLPVFLVDGCYYKSLREAVEEHYQDVLSLKNKSDEDLVKYLGKYLTDGVDRTRFAFKIEFWSESEYNARPDHVWGPLN</sequence>
<protein>
    <submittedName>
        <fullName evidence="1">Uncharacterized protein</fullName>
    </submittedName>
</protein>
<keyword evidence="2" id="KW-1185">Reference proteome</keyword>
<gene>
    <name evidence="1" type="ORF">K4A83_11120</name>
</gene>
<name>A0ABT3L5P4_9CYAN</name>
<evidence type="ECO:0000313" key="1">
    <source>
        <dbReference type="EMBL" id="MCW6036808.1"/>
    </source>
</evidence>
<comment type="caution">
    <text evidence="1">The sequence shown here is derived from an EMBL/GenBank/DDBJ whole genome shotgun (WGS) entry which is preliminary data.</text>
</comment>
<accession>A0ABT3L5P4</accession>
<organism evidence="1 2">
    <name type="scientific">Spirulina subsalsa FACHB-351</name>
    <dbReference type="NCBI Taxonomy" id="234711"/>
    <lineage>
        <taxon>Bacteria</taxon>
        <taxon>Bacillati</taxon>
        <taxon>Cyanobacteriota</taxon>
        <taxon>Cyanophyceae</taxon>
        <taxon>Spirulinales</taxon>
        <taxon>Spirulinaceae</taxon>
        <taxon>Spirulina</taxon>
    </lineage>
</organism>